<dbReference type="InterPro" id="IPR029063">
    <property type="entry name" value="SAM-dependent_MTases_sf"/>
</dbReference>
<dbReference type="Pfam" id="PF05175">
    <property type="entry name" value="MTS"/>
    <property type="match status" value="1"/>
</dbReference>
<keyword evidence="4" id="KW-0949">S-adenosyl-L-methionine</keyword>
<dbReference type="InterPro" id="IPR050320">
    <property type="entry name" value="N5-glutamine_MTase"/>
</dbReference>
<dbReference type="InterPro" id="IPR019874">
    <property type="entry name" value="RF_methyltr_PrmC"/>
</dbReference>
<dbReference type="GO" id="GO:0003676">
    <property type="term" value="F:nucleic acid binding"/>
    <property type="evidence" value="ECO:0007669"/>
    <property type="project" value="InterPro"/>
</dbReference>
<dbReference type="GO" id="GO:0102559">
    <property type="term" value="F:peptide chain release factor N(5)-glutamine methyltransferase activity"/>
    <property type="evidence" value="ECO:0007669"/>
    <property type="project" value="UniProtKB-EC"/>
</dbReference>
<dbReference type="EC" id="2.1.1.297" evidence="1"/>
<sequence length="281" mass="32099">MDSFTSDLILNEATDFLSKIVKNPRLESEVLLAKTLDKEREDFYTNNIPVDEATYQHFKNLLKHRHQGKPIAYIIGSKEFWSLSFKINEDVLIPRPETEQLVESCLSLMKETSNYKLLELGTGSGVISIALAKEHPNLEITAVDISSKALELANENALSHNINNIVFKKSNWFENITEQKFDFIISNPPYVDKTQLTKKERAKLEYEPEIALFSVDSGTSDLRHIIHKSHRFLSQGGTLIIEHSFDQKEFCQNQMKETGFTNIRTLDDLSSHPRVSIGSKL</sequence>
<dbReference type="PANTHER" id="PTHR18895">
    <property type="entry name" value="HEMK METHYLTRANSFERASE"/>
    <property type="match status" value="1"/>
</dbReference>
<protein>
    <recommendedName>
        <fullName evidence="1">peptide chain release factor N(5)-glutamine methyltransferase</fullName>
        <ecNumber evidence="1">2.1.1.297</ecNumber>
    </recommendedName>
</protein>
<accession>A0A381MYK6</accession>
<feature type="domain" description="Release factor glutamine methyltransferase N-terminal" evidence="7">
    <location>
        <begin position="10"/>
        <end position="76"/>
    </location>
</feature>
<dbReference type="Gene3D" id="3.40.50.150">
    <property type="entry name" value="Vaccinia Virus protein VP39"/>
    <property type="match status" value="1"/>
</dbReference>
<dbReference type="InterPro" id="IPR007848">
    <property type="entry name" value="Small_mtfrase_dom"/>
</dbReference>
<dbReference type="HAMAP" id="MF_02126">
    <property type="entry name" value="RF_methyltr_PrmC"/>
    <property type="match status" value="1"/>
</dbReference>
<evidence type="ECO:0000259" key="6">
    <source>
        <dbReference type="Pfam" id="PF05175"/>
    </source>
</evidence>
<comment type="catalytic activity">
    <reaction evidence="5">
        <text>L-glutaminyl-[peptide chain release factor] + S-adenosyl-L-methionine = N(5)-methyl-L-glutaminyl-[peptide chain release factor] + S-adenosyl-L-homocysteine + H(+)</text>
        <dbReference type="Rhea" id="RHEA:42896"/>
        <dbReference type="Rhea" id="RHEA-COMP:10271"/>
        <dbReference type="Rhea" id="RHEA-COMP:10272"/>
        <dbReference type="ChEBI" id="CHEBI:15378"/>
        <dbReference type="ChEBI" id="CHEBI:30011"/>
        <dbReference type="ChEBI" id="CHEBI:57856"/>
        <dbReference type="ChEBI" id="CHEBI:59789"/>
        <dbReference type="ChEBI" id="CHEBI:61891"/>
        <dbReference type="EC" id="2.1.1.297"/>
    </reaction>
</comment>
<evidence type="ECO:0000256" key="5">
    <source>
        <dbReference type="ARBA" id="ARBA00048391"/>
    </source>
</evidence>
<dbReference type="InterPro" id="IPR002052">
    <property type="entry name" value="DNA_methylase_N6_adenine_CS"/>
</dbReference>
<dbReference type="InterPro" id="IPR004556">
    <property type="entry name" value="HemK-like"/>
</dbReference>
<dbReference type="InterPro" id="IPR040758">
    <property type="entry name" value="PrmC_N"/>
</dbReference>
<dbReference type="GO" id="GO:0032259">
    <property type="term" value="P:methylation"/>
    <property type="evidence" value="ECO:0007669"/>
    <property type="project" value="UniProtKB-KW"/>
</dbReference>
<proteinExistence type="inferred from homology"/>
<dbReference type="CDD" id="cd02440">
    <property type="entry name" value="AdoMet_MTases"/>
    <property type="match status" value="1"/>
</dbReference>
<dbReference type="SUPFAM" id="SSF53335">
    <property type="entry name" value="S-adenosyl-L-methionine-dependent methyltransferases"/>
    <property type="match status" value="1"/>
</dbReference>
<reference evidence="8" key="1">
    <citation type="submission" date="2018-05" db="EMBL/GenBank/DDBJ databases">
        <authorList>
            <person name="Lanie J.A."/>
            <person name="Ng W.-L."/>
            <person name="Kazmierczak K.M."/>
            <person name="Andrzejewski T.M."/>
            <person name="Davidsen T.M."/>
            <person name="Wayne K.J."/>
            <person name="Tettelin H."/>
            <person name="Glass J.I."/>
            <person name="Rusch D."/>
            <person name="Podicherti R."/>
            <person name="Tsui H.-C.T."/>
            <person name="Winkler M.E."/>
        </authorList>
    </citation>
    <scope>NUCLEOTIDE SEQUENCE</scope>
</reference>
<dbReference type="PROSITE" id="PS00092">
    <property type="entry name" value="N6_MTASE"/>
    <property type="match status" value="1"/>
</dbReference>
<dbReference type="AlphaFoldDB" id="A0A381MYK6"/>
<keyword evidence="2" id="KW-0489">Methyltransferase</keyword>
<dbReference type="PANTHER" id="PTHR18895:SF74">
    <property type="entry name" value="MTRF1L RELEASE FACTOR GLUTAMINE METHYLTRANSFERASE"/>
    <property type="match status" value="1"/>
</dbReference>
<evidence type="ECO:0000259" key="7">
    <source>
        <dbReference type="Pfam" id="PF17827"/>
    </source>
</evidence>
<evidence type="ECO:0000313" key="8">
    <source>
        <dbReference type="EMBL" id="SUZ47377.1"/>
    </source>
</evidence>
<organism evidence="8">
    <name type="scientific">marine metagenome</name>
    <dbReference type="NCBI Taxonomy" id="408172"/>
    <lineage>
        <taxon>unclassified sequences</taxon>
        <taxon>metagenomes</taxon>
        <taxon>ecological metagenomes</taxon>
    </lineage>
</organism>
<dbReference type="Pfam" id="PF17827">
    <property type="entry name" value="PrmC_N"/>
    <property type="match status" value="1"/>
</dbReference>
<evidence type="ECO:0000256" key="3">
    <source>
        <dbReference type="ARBA" id="ARBA00022679"/>
    </source>
</evidence>
<dbReference type="EMBL" id="UINC01000012">
    <property type="protein sequence ID" value="SUZ47377.1"/>
    <property type="molecule type" value="Genomic_DNA"/>
</dbReference>
<keyword evidence="3" id="KW-0808">Transferase</keyword>
<dbReference type="NCBIfam" id="TIGR00536">
    <property type="entry name" value="hemK_fam"/>
    <property type="match status" value="1"/>
</dbReference>
<evidence type="ECO:0000256" key="2">
    <source>
        <dbReference type="ARBA" id="ARBA00022603"/>
    </source>
</evidence>
<name>A0A381MYK6_9ZZZZ</name>
<evidence type="ECO:0000256" key="4">
    <source>
        <dbReference type="ARBA" id="ARBA00022691"/>
    </source>
</evidence>
<feature type="domain" description="Methyltransferase small" evidence="6">
    <location>
        <begin position="106"/>
        <end position="197"/>
    </location>
</feature>
<dbReference type="Gene3D" id="1.10.8.10">
    <property type="entry name" value="DNA helicase RuvA subunit, C-terminal domain"/>
    <property type="match status" value="1"/>
</dbReference>
<evidence type="ECO:0000256" key="1">
    <source>
        <dbReference type="ARBA" id="ARBA00012771"/>
    </source>
</evidence>
<gene>
    <name evidence="8" type="ORF">METZ01_LOCUS231</name>
</gene>
<dbReference type="NCBIfam" id="TIGR03534">
    <property type="entry name" value="RF_mod_PrmC"/>
    <property type="match status" value="1"/>
</dbReference>
<dbReference type="FunFam" id="3.40.50.150:FF:000053">
    <property type="entry name" value="Release factor glutamine methyltransferase"/>
    <property type="match status" value="1"/>
</dbReference>